<keyword evidence="1" id="KW-0732">Signal</keyword>
<evidence type="ECO:0000313" key="9">
    <source>
        <dbReference type="Proteomes" id="UP001205998"/>
    </source>
</evidence>
<dbReference type="InterPro" id="IPR036179">
    <property type="entry name" value="Ig-like_dom_sf"/>
</dbReference>
<evidence type="ECO:0000256" key="6">
    <source>
        <dbReference type="ARBA" id="ARBA00037995"/>
    </source>
</evidence>
<dbReference type="InterPro" id="IPR003598">
    <property type="entry name" value="Ig_sub2"/>
</dbReference>
<evidence type="ECO:0000256" key="4">
    <source>
        <dbReference type="ARBA" id="ARBA00023180"/>
    </source>
</evidence>
<dbReference type="PANTHER" id="PTHR42757:SF22">
    <property type="entry name" value="LIMBIC SYSTEM-ASSOCIATED MEMBRANE PROTEIN"/>
    <property type="match status" value="1"/>
</dbReference>
<evidence type="ECO:0000256" key="5">
    <source>
        <dbReference type="ARBA" id="ARBA00023319"/>
    </source>
</evidence>
<dbReference type="InterPro" id="IPR013098">
    <property type="entry name" value="Ig_I-set"/>
</dbReference>
<keyword evidence="5" id="KW-0393">Immunoglobulin domain</keyword>
<dbReference type="EMBL" id="MU551552">
    <property type="protein sequence ID" value="KAI5625409.1"/>
    <property type="molecule type" value="Genomic_DNA"/>
</dbReference>
<name>A0AAD5FRF7_SILAS</name>
<feature type="domain" description="Ig-like" evidence="7">
    <location>
        <begin position="273"/>
        <end position="365"/>
    </location>
</feature>
<evidence type="ECO:0000256" key="3">
    <source>
        <dbReference type="ARBA" id="ARBA00023157"/>
    </source>
</evidence>
<dbReference type="SUPFAM" id="SSF48726">
    <property type="entry name" value="Immunoglobulin"/>
    <property type="match status" value="3"/>
</dbReference>
<accession>A0AAD5FRF7</accession>
<evidence type="ECO:0000313" key="8">
    <source>
        <dbReference type="EMBL" id="KAI5625409.1"/>
    </source>
</evidence>
<dbReference type="SMART" id="SM00408">
    <property type="entry name" value="IGc2"/>
    <property type="match status" value="2"/>
</dbReference>
<evidence type="ECO:0000256" key="2">
    <source>
        <dbReference type="ARBA" id="ARBA00022737"/>
    </source>
</evidence>
<dbReference type="FunFam" id="2.60.40.10:FF:000013">
    <property type="entry name" value="cell adhesion molecule 1 isoform X1"/>
    <property type="match status" value="1"/>
</dbReference>
<dbReference type="InterPro" id="IPR003599">
    <property type="entry name" value="Ig_sub"/>
</dbReference>
<dbReference type="InterPro" id="IPR007110">
    <property type="entry name" value="Ig-like_dom"/>
</dbReference>
<proteinExistence type="inferred from homology"/>
<evidence type="ECO:0000259" key="7">
    <source>
        <dbReference type="PROSITE" id="PS50835"/>
    </source>
</evidence>
<evidence type="ECO:0000256" key="1">
    <source>
        <dbReference type="ARBA" id="ARBA00022729"/>
    </source>
</evidence>
<dbReference type="Gene3D" id="2.60.40.10">
    <property type="entry name" value="Immunoglobulins"/>
    <property type="match status" value="3"/>
</dbReference>
<keyword evidence="3" id="KW-1015">Disulfide bond</keyword>
<comment type="similarity">
    <text evidence="6">Belongs to the immunoglobulin superfamily. IgLON family.</text>
</comment>
<protein>
    <submittedName>
        <fullName evidence="8">Limbic system-associated membrane protein</fullName>
    </submittedName>
</protein>
<keyword evidence="4" id="KW-0325">Glycoprotein</keyword>
<feature type="domain" description="Ig-like" evidence="7">
    <location>
        <begin position="187"/>
        <end position="267"/>
    </location>
</feature>
<keyword evidence="9" id="KW-1185">Reference proteome</keyword>
<dbReference type="Proteomes" id="UP001205998">
    <property type="component" value="Unassembled WGS sequence"/>
</dbReference>
<dbReference type="FunFam" id="2.60.40.10:FF:000305">
    <property type="entry name" value="neurotrimin isoform X2"/>
    <property type="match status" value="1"/>
</dbReference>
<keyword evidence="2" id="KW-0677">Repeat</keyword>
<organism evidence="8 9">
    <name type="scientific">Silurus asotus</name>
    <name type="common">Amur catfish</name>
    <name type="synonym">Parasilurus asotus</name>
    <dbReference type="NCBI Taxonomy" id="30991"/>
    <lineage>
        <taxon>Eukaryota</taxon>
        <taxon>Metazoa</taxon>
        <taxon>Chordata</taxon>
        <taxon>Craniata</taxon>
        <taxon>Vertebrata</taxon>
        <taxon>Euteleostomi</taxon>
        <taxon>Actinopterygii</taxon>
        <taxon>Neopterygii</taxon>
        <taxon>Teleostei</taxon>
        <taxon>Ostariophysi</taxon>
        <taxon>Siluriformes</taxon>
        <taxon>Siluridae</taxon>
        <taxon>Silurus</taxon>
    </lineage>
</organism>
<gene>
    <name evidence="8" type="ORF">C0J50_14955</name>
</gene>
<dbReference type="PROSITE" id="PS50835">
    <property type="entry name" value="IG_LIKE"/>
    <property type="match status" value="3"/>
</dbReference>
<feature type="domain" description="Ig-like" evidence="7">
    <location>
        <begin position="79"/>
        <end position="178"/>
    </location>
</feature>
<reference evidence="8" key="1">
    <citation type="submission" date="2018-07" db="EMBL/GenBank/DDBJ databases">
        <title>Comparative genomics of catfishes provides insights into carnivory and benthic adaptation.</title>
        <authorList>
            <person name="Zhang Y."/>
            <person name="Wang D."/>
            <person name="Peng Z."/>
            <person name="Zheng S."/>
            <person name="Shao F."/>
            <person name="Tao W."/>
        </authorList>
    </citation>
    <scope>NUCLEOTIDE SEQUENCE</scope>
    <source>
        <strain evidence="8">Chongqing</strain>
    </source>
</reference>
<dbReference type="AlphaFoldDB" id="A0AAD5FRF7"/>
<comment type="caution">
    <text evidence="8">The sequence shown here is derived from an EMBL/GenBank/DDBJ whole genome shotgun (WGS) entry which is preliminary data.</text>
</comment>
<dbReference type="PANTHER" id="PTHR42757">
    <property type="entry name" value="IGLON FAMILY OF IMMUNOGLOBULIN SUPERFAMILY-RELATED"/>
    <property type="match status" value="1"/>
</dbReference>
<dbReference type="InterPro" id="IPR013783">
    <property type="entry name" value="Ig-like_fold"/>
</dbReference>
<dbReference type="SMART" id="SM00409">
    <property type="entry name" value="IG"/>
    <property type="match status" value="3"/>
</dbReference>
<dbReference type="Pfam" id="PF13927">
    <property type="entry name" value="Ig_3"/>
    <property type="match status" value="1"/>
</dbReference>
<dbReference type="Pfam" id="PF07679">
    <property type="entry name" value="I-set"/>
    <property type="match status" value="2"/>
</dbReference>
<sequence length="385" mass="43505">MATDGSARLQAQSQGAPTLLRQCAKRHHPVVHRNPCNWCFTTISDWMVYVDNALLNNMISLPHPPYLPDLAPAGFALFPKMKILLKGFDTVAETQREHVQKRVCSDLRCYVDDKVSKVAWLNRSNIIFASEDKWSLDPRVDLVTKGQLEYSLRIQKVDVYDEGPYTCSIQTKQQSKTSQVYLIVQVPAYIYRVSEDVMVNEGSNVTLSCLANGRPDPSITWRLLNPSAETLDVGEYLEISGIMRTQAGRYECKASNDVATPDVKYVNVVVNYPPFIKMAKSSETPVGRSGVLRCDATAVPKPEFEWYRDDKKLSNMQGINIQITGTRTELTVANVTDDDYGNYTCVATNRLGIHNASVFLYSEYTLHMCTHPKTILVKMNLFYFM</sequence>
<dbReference type="InterPro" id="IPR050876">
    <property type="entry name" value="IgLON_domain"/>
</dbReference>